<comment type="similarity">
    <text evidence="2 11">Belongs to the mitochondrial carrier (TC 2.A.29) family.</text>
</comment>
<keyword evidence="4 10" id="KW-0812">Transmembrane</keyword>
<feature type="repeat" description="Solcar" evidence="10">
    <location>
        <begin position="101"/>
        <end position="195"/>
    </location>
</feature>
<dbReference type="PROSITE" id="PS50920">
    <property type="entry name" value="SOLCAR"/>
    <property type="match status" value="3"/>
</dbReference>
<evidence type="ECO:0000256" key="7">
    <source>
        <dbReference type="ARBA" id="ARBA00022989"/>
    </source>
</evidence>
<evidence type="ECO:0000256" key="1">
    <source>
        <dbReference type="ARBA" id="ARBA00004448"/>
    </source>
</evidence>
<evidence type="ECO:0000256" key="3">
    <source>
        <dbReference type="ARBA" id="ARBA00022448"/>
    </source>
</evidence>
<keyword evidence="9 10" id="KW-0472">Membrane</keyword>
<evidence type="ECO:0000256" key="9">
    <source>
        <dbReference type="ARBA" id="ARBA00023136"/>
    </source>
</evidence>
<dbReference type="InterPro" id="IPR051508">
    <property type="entry name" value="Mito_Carrier_Antiporter"/>
</dbReference>
<evidence type="ECO:0000256" key="12">
    <source>
        <dbReference type="SAM" id="Phobius"/>
    </source>
</evidence>
<organism evidence="13 14">
    <name type="scientific">Galendromus occidentalis</name>
    <name type="common">western predatory mite</name>
    <dbReference type="NCBI Taxonomy" id="34638"/>
    <lineage>
        <taxon>Eukaryota</taxon>
        <taxon>Metazoa</taxon>
        <taxon>Ecdysozoa</taxon>
        <taxon>Arthropoda</taxon>
        <taxon>Chelicerata</taxon>
        <taxon>Arachnida</taxon>
        <taxon>Acari</taxon>
        <taxon>Parasitiformes</taxon>
        <taxon>Mesostigmata</taxon>
        <taxon>Gamasina</taxon>
        <taxon>Phytoseioidea</taxon>
        <taxon>Phytoseiidae</taxon>
        <taxon>Typhlodrominae</taxon>
        <taxon>Galendromus</taxon>
    </lineage>
</organism>
<evidence type="ECO:0000256" key="10">
    <source>
        <dbReference type="PROSITE-ProRule" id="PRU00282"/>
    </source>
</evidence>
<dbReference type="PANTHER" id="PTHR45928">
    <property type="entry name" value="RE38146P"/>
    <property type="match status" value="1"/>
</dbReference>
<dbReference type="KEGG" id="goe:100897458"/>
<dbReference type="PANTHER" id="PTHR45928:SF1">
    <property type="entry name" value="RE38146P"/>
    <property type="match status" value="1"/>
</dbReference>
<keyword evidence="3 11" id="KW-0813">Transport</keyword>
<feature type="repeat" description="Solcar" evidence="10">
    <location>
        <begin position="206"/>
        <end position="297"/>
    </location>
</feature>
<protein>
    <submittedName>
        <fullName evidence="14">Solute carrier family 25 member 35-like</fullName>
    </submittedName>
</protein>
<keyword evidence="5" id="KW-0677">Repeat</keyword>
<keyword evidence="13" id="KW-1185">Reference proteome</keyword>
<proteinExistence type="inferred from homology"/>
<keyword evidence="6" id="KW-0999">Mitochondrion inner membrane</keyword>
<name>A0AAJ6QX15_9ACAR</name>
<evidence type="ECO:0000256" key="5">
    <source>
        <dbReference type="ARBA" id="ARBA00022737"/>
    </source>
</evidence>
<dbReference type="SUPFAM" id="SSF103506">
    <property type="entry name" value="Mitochondrial carrier"/>
    <property type="match status" value="1"/>
</dbReference>
<dbReference type="Proteomes" id="UP000694867">
    <property type="component" value="Unplaced"/>
</dbReference>
<feature type="transmembrane region" description="Helical" evidence="12">
    <location>
        <begin position="206"/>
        <end position="227"/>
    </location>
</feature>
<keyword evidence="8" id="KW-0496">Mitochondrion</keyword>
<evidence type="ECO:0000256" key="4">
    <source>
        <dbReference type="ARBA" id="ARBA00022692"/>
    </source>
</evidence>
<feature type="transmembrane region" description="Helical" evidence="12">
    <location>
        <begin position="105"/>
        <end position="127"/>
    </location>
</feature>
<dbReference type="Pfam" id="PF00153">
    <property type="entry name" value="Mito_carr"/>
    <property type="match status" value="3"/>
</dbReference>
<evidence type="ECO:0000256" key="6">
    <source>
        <dbReference type="ARBA" id="ARBA00022792"/>
    </source>
</evidence>
<evidence type="ECO:0000313" key="13">
    <source>
        <dbReference type="Proteomes" id="UP000694867"/>
    </source>
</evidence>
<evidence type="ECO:0000256" key="2">
    <source>
        <dbReference type="ARBA" id="ARBA00006375"/>
    </source>
</evidence>
<dbReference type="GO" id="GO:0005743">
    <property type="term" value="C:mitochondrial inner membrane"/>
    <property type="evidence" value="ECO:0007669"/>
    <property type="project" value="UniProtKB-SubCell"/>
</dbReference>
<evidence type="ECO:0000313" key="14">
    <source>
        <dbReference type="RefSeq" id="XP_003746820.1"/>
    </source>
</evidence>
<comment type="subcellular location">
    <subcellularLocation>
        <location evidence="1">Mitochondrion inner membrane</location>
        <topology evidence="1">Multi-pass membrane protein</topology>
    </subcellularLocation>
</comment>
<dbReference type="GeneID" id="100897458"/>
<evidence type="ECO:0000256" key="8">
    <source>
        <dbReference type="ARBA" id="ARBA00023128"/>
    </source>
</evidence>
<feature type="repeat" description="Solcar" evidence="10">
    <location>
        <begin position="2"/>
        <end position="91"/>
    </location>
</feature>
<dbReference type="InterPro" id="IPR018108">
    <property type="entry name" value="MCP_transmembrane"/>
</dbReference>
<reference evidence="14" key="1">
    <citation type="submission" date="2025-08" db="UniProtKB">
        <authorList>
            <consortium name="RefSeq"/>
        </authorList>
    </citation>
    <scope>IDENTIFICATION</scope>
</reference>
<dbReference type="Gene3D" id="1.50.40.10">
    <property type="entry name" value="Mitochondrial carrier domain"/>
    <property type="match status" value="1"/>
</dbReference>
<sequence>MADIIIGSSASIVATVVVHPIDVAKVLIQMQGELKRRGQYMVYYRSVPHAVIQVAKYDGIRAVYRGIIPATFYQLTSQGLRLGLFQTIEERGLTLDEDMEASVPLSALSGAFCGAVSSFVASPLFMVKNYMMIRSSSEIAVGHQRNYSSMLHALKDIYSTHRLRTGLWRGTVSNMLRTAVGSSLQLSTFVGMKNVLFMSVDYNERFMLINTLLAALVSSLITSPIVASLDLIRARIYIQPLKENGRGQYYKGIWDCAKQIRANEGFAGFWKGSTGAFMYVLLTSMITLVSWDELKHVRHERLNSRDYVIDFGYQ</sequence>
<dbReference type="InterPro" id="IPR023395">
    <property type="entry name" value="MCP_dom_sf"/>
</dbReference>
<feature type="transmembrane region" description="Helical" evidence="12">
    <location>
        <begin position="276"/>
        <end position="294"/>
    </location>
</feature>
<keyword evidence="7 12" id="KW-1133">Transmembrane helix</keyword>
<dbReference type="RefSeq" id="XP_003746820.1">
    <property type="nucleotide sequence ID" value="XM_003746772.2"/>
</dbReference>
<dbReference type="AlphaFoldDB" id="A0AAJ6QX15"/>
<gene>
    <name evidence="14" type="primary">LOC100897458</name>
</gene>
<evidence type="ECO:0000256" key="11">
    <source>
        <dbReference type="RuleBase" id="RU000488"/>
    </source>
</evidence>
<accession>A0AAJ6QX15</accession>